<sequence>MFLLVGCRKLSGYKFPVYTAEFCPRNETEWLERSSLFNCTGDDNTYACFPNDDITELIEFCYPLQIIAIPAGLCLFLSKARSKIDAYDCKTFEYGCPESPYRGSTIFKYPSCVFIGNGCFLAEPFCERSSSIPKTEGINTADTRSTTFSDNSSVQHKTSTKIWIGIAIFFGIITTISITGCVTFIVFRKKSKIIFLH</sequence>
<keyword evidence="1" id="KW-0812">Transmembrane</keyword>
<keyword evidence="2" id="KW-1185">Reference proteome</keyword>
<organism evidence="2 3">
    <name type="scientific">Crassostrea virginica</name>
    <name type="common">Eastern oyster</name>
    <dbReference type="NCBI Taxonomy" id="6565"/>
    <lineage>
        <taxon>Eukaryota</taxon>
        <taxon>Metazoa</taxon>
        <taxon>Spiralia</taxon>
        <taxon>Lophotrochozoa</taxon>
        <taxon>Mollusca</taxon>
        <taxon>Bivalvia</taxon>
        <taxon>Autobranchia</taxon>
        <taxon>Pteriomorphia</taxon>
        <taxon>Ostreida</taxon>
        <taxon>Ostreoidea</taxon>
        <taxon>Ostreidae</taxon>
        <taxon>Crassostrea</taxon>
    </lineage>
</organism>
<gene>
    <name evidence="3" type="primary">LOC111107465</name>
</gene>
<evidence type="ECO:0000313" key="2">
    <source>
        <dbReference type="Proteomes" id="UP000694844"/>
    </source>
</evidence>
<keyword evidence="1" id="KW-0472">Membrane</keyword>
<dbReference type="OrthoDB" id="6214247at2759"/>
<evidence type="ECO:0000313" key="3">
    <source>
        <dbReference type="RefSeq" id="XP_022298390.1"/>
    </source>
</evidence>
<name>A0A8B8B4P8_CRAVI</name>
<dbReference type="RefSeq" id="XP_022298390.1">
    <property type="nucleotide sequence ID" value="XM_022442682.1"/>
</dbReference>
<dbReference type="KEGG" id="cvn:111107465"/>
<feature type="transmembrane region" description="Helical" evidence="1">
    <location>
        <begin position="162"/>
        <end position="187"/>
    </location>
</feature>
<proteinExistence type="predicted"/>
<dbReference type="AlphaFoldDB" id="A0A8B8B4P8"/>
<keyword evidence="1" id="KW-1133">Transmembrane helix</keyword>
<accession>A0A8B8B4P8</accession>
<evidence type="ECO:0000256" key="1">
    <source>
        <dbReference type="SAM" id="Phobius"/>
    </source>
</evidence>
<reference evidence="3" key="1">
    <citation type="submission" date="2025-08" db="UniProtKB">
        <authorList>
            <consortium name="RefSeq"/>
        </authorList>
    </citation>
    <scope>IDENTIFICATION</scope>
    <source>
        <tissue evidence="3">Whole sample</tissue>
    </source>
</reference>
<protein>
    <submittedName>
        <fullName evidence="3">Uncharacterized protein LOC111107465</fullName>
    </submittedName>
</protein>
<dbReference type="Proteomes" id="UP000694844">
    <property type="component" value="Chromosome 8"/>
</dbReference>
<dbReference type="GeneID" id="111107465"/>